<dbReference type="SUPFAM" id="SSF47226">
    <property type="entry name" value="Histidine-containing phosphotransfer domain, HPT domain"/>
    <property type="match status" value="1"/>
</dbReference>
<dbReference type="InterPro" id="IPR058661">
    <property type="entry name" value="FimL_2nd"/>
</dbReference>
<dbReference type="RefSeq" id="WP_344803051.1">
    <property type="nucleotide sequence ID" value="NZ_BAABBO010000001.1"/>
</dbReference>
<evidence type="ECO:0000313" key="2">
    <source>
        <dbReference type="EMBL" id="GAA3949320.1"/>
    </source>
</evidence>
<sequence>MVDPGGIAKKSVSFDLVEAELGLTIEQAEQSLERFHENRENGEELQNCIDFLHQLRGIFVLIELDGATLLANEAVALANEVPVDAQQSKDGLLAALNQLLYVLRRYVEYFRKRREDNPELLLDIINQYRLIRDAKALPESYFVDIELPKDIQPQVVQGIEQDVFEMRARRLRHMYQVGLLALLRKTRYEDLEIGSKLVSRAAEGMLKICEGSTMSQFWRLLQQAAASVISLGPLPAARKQLLMRVERYFKEAVATGRLSTSKTVSEIVSKDLLHWIARDRHRSDAAQALLDFYHVSDAEVLDSHTFLAHKELLMGPGADVLAAVTTALQEEIGLIKDKLDIIERGMDSEENGLGQIVDSLTRLGHTLTMLSLPKLGQVAGHIAVRLGALQSEGGSQPLTLEPGTDQYQEMAAVADALLIVEQAILLLERGGLTMETDRMADQLLQRAGGDSTRPGMTPYFRNAHDVVVEESKTGLLLAKKSITAYLESGGDQLHLANVPDTLDAIRGAMAMLEHDNAAKIVQATIACIQQKFLGEDGAGLKQRDDAHFLETLADALTSLEYFVDSLTRNLEGNTELLQFAAESLKELGFKVS</sequence>
<gene>
    <name evidence="2" type="primary">fimL</name>
    <name evidence="2" type="ORF">GCM10022278_05600</name>
</gene>
<organism evidence="2 3">
    <name type="scientific">Allohahella marinimesophila</name>
    <dbReference type="NCBI Taxonomy" id="1054972"/>
    <lineage>
        <taxon>Bacteria</taxon>
        <taxon>Pseudomonadati</taxon>
        <taxon>Pseudomonadota</taxon>
        <taxon>Gammaproteobacteria</taxon>
        <taxon>Oceanospirillales</taxon>
        <taxon>Hahellaceae</taxon>
        <taxon>Allohahella</taxon>
    </lineage>
</organism>
<dbReference type="InterPro" id="IPR036641">
    <property type="entry name" value="HPT_dom_sf"/>
</dbReference>
<dbReference type="EMBL" id="BAABBO010000001">
    <property type="protein sequence ID" value="GAA3949320.1"/>
    <property type="molecule type" value="Genomic_DNA"/>
</dbReference>
<keyword evidence="3" id="KW-1185">Reference proteome</keyword>
<name>A0ABP7NKU1_9GAMM</name>
<proteinExistence type="predicted"/>
<dbReference type="Proteomes" id="UP001501337">
    <property type="component" value="Unassembled WGS sequence"/>
</dbReference>
<protein>
    <submittedName>
        <fullName evidence="2">Type IV pilus/biofilm regulator FimL</fullName>
    </submittedName>
</protein>
<reference evidence="3" key="1">
    <citation type="journal article" date="2019" name="Int. J. Syst. Evol. Microbiol.">
        <title>The Global Catalogue of Microorganisms (GCM) 10K type strain sequencing project: providing services to taxonomists for standard genome sequencing and annotation.</title>
        <authorList>
            <consortium name="The Broad Institute Genomics Platform"/>
            <consortium name="The Broad Institute Genome Sequencing Center for Infectious Disease"/>
            <person name="Wu L."/>
            <person name="Ma J."/>
        </authorList>
    </citation>
    <scope>NUCLEOTIDE SEQUENCE [LARGE SCALE GENOMIC DNA]</scope>
    <source>
        <strain evidence="3">JCM 17555</strain>
    </source>
</reference>
<evidence type="ECO:0000313" key="3">
    <source>
        <dbReference type="Proteomes" id="UP001501337"/>
    </source>
</evidence>
<feature type="domain" description="Scaffold protein FimL second" evidence="1">
    <location>
        <begin position="162"/>
        <end position="298"/>
    </location>
</feature>
<dbReference type="Pfam" id="PF26379">
    <property type="entry name" value="FimL_2nd"/>
    <property type="match status" value="1"/>
</dbReference>
<evidence type="ECO:0000259" key="1">
    <source>
        <dbReference type="Pfam" id="PF26379"/>
    </source>
</evidence>
<accession>A0ABP7NKU1</accession>
<comment type="caution">
    <text evidence="2">The sequence shown here is derived from an EMBL/GenBank/DDBJ whole genome shotgun (WGS) entry which is preliminary data.</text>
</comment>